<feature type="chain" id="PRO_5025658310" description="Secreted protein" evidence="1">
    <location>
        <begin position="30"/>
        <end position="165"/>
    </location>
</feature>
<evidence type="ECO:0008006" key="3">
    <source>
        <dbReference type="Google" id="ProtNLM"/>
    </source>
</evidence>
<evidence type="ECO:0000313" key="2">
    <source>
        <dbReference type="EMBL" id="MXU94554.1"/>
    </source>
</evidence>
<sequence length="165" mass="18774">MLAAASIFSSRSALLNMLALVAEMASIWSAICRSRSSKFCLRGSRTESVMRLCHTETSRWSLTPLLKLFLGFKQLLHQASLFRFLNRFLGRRFQLHSDRLYQGFGHHKLFLLVLFVLGGIAIQDDVLHSLGRGCPWGCCTFCGDLLFLPNPRRSWSGTSRPRRPQ</sequence>
<evidence type="ECO:0000256" key="1">
    <source>
        <dbReference type="SAM" id="SignalP"/>
    </source>
</evidence>
<accession>A0A6B0UYE5</accession>
<name>A0A6B0UYE5_IXORI</name>
<organism evidence="2">
    <name type="scientific">Ixodes ricinus</name>
    <name type="common">Common tick</name>
    <name type="synonym">Acarus ricinus</name>
    <dbReference type="NCBI Taxonomy" id="34613"/>
    <lineage>
        <taxon>Eukaryota</taxon>
        <taxon>Metazoa</taxon>
        <taxon>Ecdysozoa</taxon>
        <taxon>Arthropoda</taxon>
        <taxon>Chelicerata</taxon>
        <taxon>Arachnida</taxon>
        <taxon>Acari</taxon>
        <taxon>Parasitiformes</taxon>
        <taxon>Ixodida</taxon>
        <taxon>Ixodoidea</taxon>
        <taxon>Ixodidae</taxon>
        <taxon>Ixodinae</taxon>
        <taxon>Ixodes</taxon>
    </lineage>
</organism>
<dbReference type="EMBL" id="GIFC01012471">
    <property type="protein sequence ID" value="MXU94554.1"/>
    <property type="molecule type" value="Transcribed_RNA"/>
</dbReference>
<protein>
    <recommendedName>
        <fullName evidence="3">Secreted protein</fullName>
    </recommendedName>
</protein>
<proteinExistence type="predicted"/>
<dbReference type="AlphaFoldDB" id="A0A6B0UYE5"/>
<reference evidence="2" key="1">
    <citation type="submission" date="2019-12" db="EMBL/GenBank/DDBJ databases">
        <title>An insight into the sialome of adult female Ixodes ricinus ticks feeding for 6 days.</title>
        <authorList>
            <person name="Perner J."/>
            <person name="Ribeiro J.M.C."/>
        </authorList>
    </citation>
    <scope>NUCLEOTIDE SEQUENCE</scope>
    <source>
        <strain evidence="2">Semi-engorged</strain>
        <tissue evidence="2">Salivary glands</tissue>
    </source>
</reference>
<keyword evidence="1" id="KW-0732">Signal</keyword>
<feature type="signal peptide" evidence="1">
    <location>
        <begin position="1"/>
        <end position="29"/>
    </location>
</feature>